<evidence type="ECO:0000259" key="1">
    <source>
        <dbReference type="SMART" id="SM00421"/>
    </source>
</evidence>
<dbReference type="AlphaFoldDB" id="A0A6G3X4K4"/>
<protein>
    <submittedName>
        <fullName evidence="2">Helix-turn-helix transcriptional regulator</fullName>
    </submittedName>
</protein>
<dbReference type="InterPro" id="IPR000792">
    <property type="entry name" value="Tscrpt_reg_LuxR_C"/>
</dbReference>
<dbReference type="Pfam" id="PF13384">
    <property type="entry name" value="HTH_23"/>
    <property type="match status" value="1"/>
</dbReference>
<name>A0A6G3X4K4_9ACTN</name>
<dbReference type="SUPFAM" id="SSF46894">
    <property type="entry name" value="C-terminal effector domain of the bipartite response regulators"/>
    <property type="match status" value="1"/>
</dbReference>
<dbReference type="GO" id="GO:0006355">
    <property type="term" value="P:regulation of DNA-templated transcription"/>
    <property type="evidence" value="ECO:0007669"/>
    <property type="project" value="InterPro"/>
</dbReference>
<dbReference type="GO" id="GO:0003677">
    <property type="term" value="F:DNA binding"/>
    <property type="evidence" value="ECO:0007669"/>
    <property type="project" value="InterPro"/>
</dbReference>
<comment type="caution">
    <text evidence="2">The sequence shown here is derived from an EMBL/GenBank/DDBJ whole genome shotgun (WGS) entry which is preliminary data.</text>
</comment>
<reference evidence="2" key="1">
    <citation type="submission" date="2020-01" db="EMBL/GenBank/DDBJ databases">
        <title>Insect and environment-associated Actinomycetes.</title>
        <authorList>
            <person name="Currrie C."/>
            <person name="Chevrette M."/>
            <person name="Carlson C."/>
            <person name="Stubbendieck R."/>
            <person name="Wendt-Pienkowski E."/>
        </authorList>
    </citation>
    <scope>NUCLEOTIDE SEQUENCE</scope>
    <source>
        <strain evidence="2">SID7499</strain>
    </source>
</reference>
<dbReference type="Gene3D" id="1.10.10.10">
    <property type="entry name" value="Winged helix-like DNA-binding domain superfamily/Winged helix DNA-binding domain"/>
    <property type="match status" value="1"/>
</dbReference>
<organism evidence="2">
    <name type="scientific">Streptomyces sp. SID7499</name>
    <dbReference type="NCBI Taxonomy" id="2706086"/>
    <lineage>
        <taxon>Bacteria</taxon>
        <taxon>Bacillati</taxon>
        <taxon>Actinomycetota</taxon>
        <taxon>Actinomycetes</taxon>
        <taxon>Kitasatosporales</taxon>
        <taxon>Streptomycetaceae</taxon>
        <taxon>Streptomyces</taxon>
    </lineage>
</organism>
<proteinExistence type="predicted"/>
<dbReference type="PANTHER" id="PTHR34293:SF1">
    <property type="entry name" value="HTH-TYPE TRANSCRIPTIONAL REGULATOR TRMBL2"/>
    <property type="match status" value="1"/>
</dbReference>
<dbReference type="SMART" id="SM00421">
    <property type="entry name" value="HTH_LUXR"/>
    <property type="match status" value="1"/>
</dbReference>
<dbReference type="InterPro" id="IPR036388">
    <property type="entry name" value="WH-like_DNA-bd_sf"/>
</dbReference>
<gene>
    <name evidence="2" type="ORF">G3M58_40190</name>
</gene>
<dbReference type="PANTHER" id="PTHR34293">
    <property type="entry name" value="HTH-TYPE TRANSCRIPTIONAL REGULATOR TRMBL2"/>
    <property type="match status" value="1"/>
</dbReference>
<dbReference type="EMBL" id="JAAGMN010004194">
    <property type="protein sequence ID" value="NEE12661.1"/>
    <property type="molecule type" value="Genomic_DNA"/>
</dbReference>
<dbReference type="InterPro" id="IPR016032">
    <property type="entry name" value="Sig_transdc_resp-reg_C-effctor"/>
</dbReference>
<feature type="domain" description="HTH luxR-type" evidence="1">
    <location>
        <begin position="294"/>
        <end position="343"/>
    </location>
</feature>
<dbReference type="InterPro" id="IPR051797">
    <property type="entry name" value="TrmB-like"/>
</dbReference>
<sequence>MERSGTQQREPEPVLRQGSLLLYEWALRRGTLRDPGEAVAELGLSEGELSIALDDLARHGLLQRLGDGDAWTPVDPTVAEVTARAPLEREIRERQRELSRLHTRLRPLAALFAEHSRSGRRTDRLRQVDSPAEVRRELSAMTRLCMEEMVSIQPGGGRSPNTLHGIVAESVGMLERGVRVRTLYQHTARASLTTQTYVRAVSAAGAQIRTTAEVFDRVIIFDRETAFVPQPRVEGRPPGASIVTDPTVVGFLYRMFETLWRSGRPFDLDEMNGGRLTEQGETVQDRLASDDLKLAILRLMAAGLKDDVIARRLGMAPRTLRRHLRDITDELDAESRFQAGYRAWRLGLPLEDGAGDGEPEDRAVDGSA</sequence>
<accession>A0A6G3X4K4</accession>
<evidence type="ECO:0000313" key="2">
    <source>
        <dbReference type="EMBL" id="NEE12661.1"/>
    </source>
</evidence>